<sequence length="387" mass="41713">MQFGMHMAGKVFFGKGQSAKVKDLTEGLGAKRVVLVTDKTMQELGIAERIASYVRQGGALVWIFDEVEPEPSVETTDKAAELARENRCDLVVGLGGGSSMDVAKAVSVLVTNEGSAAKYQGLGLVKNPGVPKIMIPTTAGTGSEVTFTAVLIRKSDGVKGGINDDKLYPDYSLLDPELTVTMPPSVTASTGMDALAHALEAYTSRQASPFSDMFAEEAMVRIGRWIRVATWNGDNMEAREEMMLAAFFGGVALANAGVGACHALAYPLGGMFGVPHGVANALLLPYVVRFNSIAFPEKYARAAELLSGVSYEDWSLYEAAGSCSEVIEEMVLDLELPDTLDKLQVGIKEEHFEEMAKKAMGVSRPMENNPRKMTIDDCVRIYEEAME</sequence>
<dbReference type="EMBL" id="CP003096">
    <property type="protein sequence ID" value="AER66297.1"/>
    <property type="molecule type" value="Genomic_DNA"/>
</dbReference>
<dbReference type="GO" id="GO:0004022">
    <property type="term" value="F:alcohol dehydrogenase (NAD+) activity"/>
    <property type="evidence" value="ECO:0007669"/>
    <property type="project" value="TreeGrafter"/>
</dbReference>
<dbReference type="Gene3D" id="3.40.50.1970">
    <property type="match status" value="1"/>
</dbReference>
<feature type="domain" description="Alcohol dehydrogenase iron-type/glycerol dehydrogenase GldA" evidence="3">
    <location>
        <begin position="10"/>
        <end position="176"/>
    </location>
</feature>
<dbReference type="GO" id="GO:0046872">
    <property type="term" value="F:metal ion binding"/>
    <property type="evidence" value="ECO:0007669"/>
    <property type="project" value="InterPro"/>
</dbReference>
<evidence type="ECO:0000259" key="4">
    <source>
        <dbReference type="Pfam" id="PF25137"/>
    </source>
</evidence>
<dbReference type="FunFam" id="3.40.50.1970:FF:000003">
    <property type="entry name" value="Alcohol dehydrogenase, iron-containing"/>
    <property type="match status" value="1"/>
</dbReference>
<dbReference type="STRING" id="580340.Tlie_0562"/>
<dbReference type="InterPro" id="IPR039697">
    <property type="entry name" value="Alcohol_dehydrogenase_Fe"/>
</dbReference>
<dbReference type="eggNOG" id="COG1454">
    <property type="taxonomic scope" value="Bacteria"/>
</dbReference>
<organism evidence="5 6">
    <name type="scientific">Thermovirga lienii (strain ATCC BAA-1197 / DSM 17291 / Cas60314)</name>
    <dbReference type="NCBI Taxonomy" id="580340"/>
    <lineage>
        <taxon>Bacteria</taxon>
        <taxon>Thermotogati</taxon>
        <taxon>Synergistota</taxon>
        <taxon>Synergistia</taxon>
        <taxon>Synergistales</taxon>
        <taxon>Thermovirgaceae</taxon>
        <taxon>Thermovirga</taxon>
    </lineage>
</organism>
<dbReference type="KEGG" id="tli:Tlie_0562"/>
<keyword evidence="2" id="KW-1133">Transmembrane helix</keyword>
<dbReference type="Pfam" id="PF25137">
    <property type="entry name" value="ADH_Fe_C"/>
    <property type="match status" value="1"/>
</dbReference>
<gene>
    <name evidence="5" type="ordered locus">Tlie_0562</name>
</gene>
<dbReference type="PANTHER" id="PTHR11496:SF83">
    <property type="entry name" value="HYDROXYACID-OXOACID TRANSHYDROGENASE, MITOCHONDRIAL"/>
    <property type="match status" value="1"/>
</dbReference>
<keyword evidence="2" id="KW-0472">Membrane</keyword>
<reference evidence="5 6" key="2">
    <citation type="journal article" date="2012" name="Stand. Genomic Sci.">
        <title>Genome sequence of the moderately thermophilic, amino-acid-degrading and sulfur-reducing bacterium Thermovirga lienii type strain (Cas60314(T)).</title>
        <authorList>
            <person name="Goker M."/>
            <person name="Saunders E."/>
            <person name="Lapidus A."/>
            <person name="Nolan M."/>
            <person name="Lucas S."/>
            <person name="Hammon N."/>
            <person name="Deshpande S."/>
            <person name="Cheng J.F."/>
            <person name="Han C."/>
            <person name="Tapia R."/>
            <person name="Goodwin L.A."/>
            <person name="Pitluck S."/>
            <person name="Liolios K."/>
            <person name="Mavromatis K."/>
            <person name="Pagani I."/>
            <person name="Ivanova N."/>
            <person name="Mikhailova N."/>
            <person name="Pati A."/>
            <person name="Chen A."/>
            <person name="Palaniappan K."/>
            <person name="Land M."/>
            <person name="Chang Y.J."/>
            <person name="Jeffries C.D."/>
            <person name="Brambilla E.M."/>
            <person name="Rohde M."/>
            <person name="Spring S."/>
            <person name="Detter J.C."/>
            <person name="Woyke T."/>
            <person name="Bristow J."/>
            <person name="Eisen J.A."/>
            <person name="Markowitz V."/>
            <person name="Hugenholtz P."/>
            <person name="Kyrpides N.C."/>
            <person name="Klenk H.P."/>
        </authorList>
    </citation>
    <scope>NUCLEOTIDE SEQUENCE [LARGE SCALE GENOMIC DNA]</scope>
    <source>
        <strain evidence="6">ATCC BAA-1197 / DSM 17291 / Cas60314</strain>
    </source>
</reference>
<reference evidence="6" key="1">
    <citation type="submission" date="2011-10" db="EMBL/GenBank/DDBJ databases">
        <title>The complete genome of chromosome of Thermovirga lienii DSM 17291.</title>
        <authorList>
            <consortium name="US DOE Joint Genome Institute (JGI-PGF)"/>
            <person name="Lucas S."/>
            <person name="Copeland A."/>
            <person name="Lapidus A."/>
            <person name="Glavina del Rio T."/>
            <person name="Dalin E."/>
            <person name="Tice H."/>
            <person name="Bruce D."/>
            <person name="Goodwin L."/>
            <person name="Pitluck S."/>
            <person name="Peters L."/>
            <person name="Mikhailova N."/>
            <person name="Saunders E."/>
            <person name="Kyrpides N."/>
            <person name="Mavromatis K."/>
            <person name="Ivanova N."/>
            <person name="Last F.I."/>
            <person name="Brettin T."/>
            <person name="Detter J.C."/>
            <person name="Han C."/>
            <person name="Larimer F."/>
            <person name="Land M."/>
            <person name="Hauser L."/>
            <person name="Markowitz V."/>
            <person name="Cheng J.-F."/>
            <person name="Hugenholtz P."/>
            <person name="Woyke T."/>
            <person name="Wu D."/>
            <person name="Spring S."/>
            <person name="Schroeder M."/>
            <person name="Brambilla E.-M."/>
            <person name="Klenk H.-P."/>
            <person name="Eisen J.A."/>
        </authorList>
    </citation>
    <scope>NUCLEOTIDE SEQUENCE [LARGE SCALE GENOMIC DNA]</scope>
    <source>
        <strain evidence="6">ATCC BAA-1197 / DSM 17291 / Cas60314</strain>
    </source>
</reference>
<accession>G7V8D5</accession>
<dbReference type="PANTHER" id="PTHR11496">
    <property type="entry name" value="ALCOHOL DEHYDROGENASE"/>
    <property type="match status" value="1"/>
</dbReference>
<dbReference type="Gene3D" id="1.20.1090.10">
    <property type="entry name" value="Dehydroquinate synthase-like - alpha domain"/>
    <property type="match status" value="1"/>
</dbReference>
<dbReference type="AlphaFoldDB" id="G7V8D5"/>
<evidence type="ECO:0000256" key="1">
    <source>
        <dbReference type="ARBA" id="ARBA00023002"/>
    </source>
</evidence>
<dbReference type="InterPro" id="IPR001670">
    <property type="entry name" value="ADH_Fe/GldA"/>
</dbReference>
<name>G7V8D5_THELD</name>
<dbReference type="InterPro" id="IPR018211">
    <property type="entry name" value="ADH_Fe_CS"/>
</dbReference>
<evidence type="ECO:0000259" key="3">
    <source>
        <dbReference type="Pfam" id="PF00465"/>
    </source>
</evidence>
<evidence type="ECO:0000256" key="2">
    <source>
        <dbReference type="SAM" id="Phobius"/>
    </source>
</evidence>
<dbReference type="Proteomes" id="UP000005868">
    <property type="component" value="Chromosome"/>
</dbReference>
<dbReference type="InterPro" id="IPR056798">
    <property type="entry name" value="ADH_Fe_C"/>
</dbReference>
<keyword evidence="2" id="KW-0812">Transmembrane</keyword>
<feature type="transmembrane region" description="Helical" evidence="2">
    <location>
        <begin position="244"/>
        <end position="265"/>
    </location>
</feature>
<dbReference type="Pfam" id="PF00465">
    <property type="entry name" value="Fe-ADH"/>
    <property type="match status" value="1"/>
</dbReference>
<dbReference type="HOGENOM" id="CLU_007207_0_0_0"/>
<dbReference type="PROSITE" id="PS00913">
    <property type="entry name" value="ADH_IRON_1"/>
    <property type="match status" value="1"/>
</dbReference>
<evidence type="ECO:0000313" key="6">
    <source>
        <dbReference type="Proteomes" id="UP000005868"/>
    </source>
</evidence>
<feature type="transmembrane region" description="Helical" evidence="2">
    <location>
        <begin position="271"/>
        <end position="288"/>
    </location>
</feature>
<dbReference type="CDD" id="cd08551">
    <property type="entry name" value="Fe-ADH"/>
    <property type="match status" value="1"/>
</dbReference>
<evidence type="ECO:0000313" key="5">
    <source>
        <dbReference type="EMBL" id="AER66297.1"/>
    </source>
</evidence>
<dbReference type="FunFam" id="1.20.1090.10:FF:000001">
    <property type="entry name" value="Aldehyde-alcohol dehydrogenase"/>
    <property type="match status" value="1"/>
</dbReference>
<keyword evidence="1" id="KW-0560">Oxidoreductase</keyword>
<proteinExistence type="predicted"/>
<feature type="domain" description="Fe-containing alcohol dehydrogenase-like C-terminal" evidence="4">
    <location>
        <begin position="187"/>
        <end position="386"/>
    </location>
</feature>
<dbReference type="PROSITE" id="PS00060">
    <property type="entry name" value="ADH_IRON_2"/>
    <property type="match status" value="1"/>
</dbReference>
<keyword evidence="6" id="KW-1185">Reference proteome</keyword>
<dbReference type="SUPFAM" id="SSF56796">
    <property type="entry name" value="Dehydroquinate synthase-like"/>
    <property type="match status" value="1"/>
</dbReference>
<protein>
    <submittedName>
        <fullName evidence="5">Iron-containing alcohol dehydrogenase</fullName>
    </submittedName>
</protein>